<dbReference type="InterPro" id="IPR056535">
    <property type="entry name" value="TPR_NUP160_M"/>
</dbReference>
<comment type="subcellular location">
    <subcellularLocation>
        <location evidence="2">Cytoplasm</location>
        <location evidence="2">Cytoskeleton</location>
        <location evidence="2">Spindle</location>
    </subcellularLocation>
    <subcellularLocation>
        <location evidence="1">Nucleus</location>
    </subcellularLocation>
</comment>
<organism evidence="17 18">
    <name type="scientific">Malus domestica</name>
    <name type="common">Apple</name>
    <name type="synonym">Pyrus malus</name>
    <dbReference type="NCBI Taxonomy" id="3750"/>
    <lineage>
        <taxon>Eukaryota</taxon>
        <taxon>Viridiplantae</taxon>
        <taxon>Streptophyta</taxon>
        <taxon>Embryophyta</taxon>
        <taxon>Tracheophyta</taxon>
        <taxon>Spermatophyta</taxon>
        <taxon>Magnoliopsida</taxon>
        <taxon>eudicotyledons</taxon>
        <taxon>Gunneridae</taxon>
        <taxon>Pentapetalae</taxon>
        <taxon>rosids</taxon>
        <taxon>fabids</taxon>
        <taxon>Rosales</taxon>
        <taxon>Rosaceae</taxon>
        <taxon>Amygdaloideae</taxon>
        <taxon>Maleae</taxon>
        <taxon>Malus</taxon>
    </lineage>
</organism>
<dbReference type="InterPro" id="IPR059141">
    <property type="entry name" value="Beta-prop_Nup120_160"/>
</dbReference>
<dbReference type="Pfam" id="PF11715">
    <property type="entry name" value="Beta-prop_Nup120_160"/>
    <property type="match status" value="1"/>
</dbReference>
<comment type="caution">
    <text evidence="17">The sequence shown here is derived from an EMBL/GenBank/DDBJ whole genome shotgun (WGS) entry which is preliminary data.</text>
</comment>
<evidence type="ECO:0000256" key="4">
    <source>
        <dbReference type="ARBA" id="ARBA00022448"/>
    </source>
</evidence>
<evidence type="ECO:0000256" key="7">
    <source>
        <dbReference type="ARBA" id="ARBA00022701"/>
    </source>
</evidence>
<dbReference type="GO" id="GO:0017056">
    <property type="term" value="F:structural constituent of nuclear pore"/>
    <property type="evidence" value="ECO:0007669"/>
    <property type="project" value="TreeGrafter"/>
</dbReference>
<feature type="domain" description="Nucleoporin Nup120/160 beta-propeller" evidence="13">
    <location>
        <begin position="369"/>
        <end position="477"/>
    </location>
</feature>
<keyword evidence="9" id="KW-0175">Coiled coil</keyword>
<dbReference type="AlphaFoldDB" id="A0A498JSQ5"/>
<keyword evidence="10" id="KW-0206">Cytoskeleton</keyword>
<keyword evidence="4" id="KW-0813">Transport</keyword>
<dbReference type="GO" id="GO:0005819">
    <property type="term" value="C:spindle"/>
    <property type="evidence" value="ECO:0007669"/>
    <property type="project" value="UniProtKB-SubCell"/>
</dbReference>
<evidence type="ECO:0000256" key="2">
    <source>
        <dbReference type="ARBA" id="ARBA00004186"/>
    </source>
</evidence>
<reference evidence="17 18" key="1">
    <citation type="submission" date="2018-10" db="EMBL/GenBank/DDBJ databases">
        <title>A high-quality apple genome assembly.</title>
        <authorList>
            <person name="Hu J."/>
        </authorList>
    </citation>
    <scope>NUCLEOTIDE SEQUENCE [LARGE SCALE GENOMIC DNA]</scope>
    <source>
        <strain evidence="18">cv. HFTH1</strain>
        <tissue evidence="17">Young leaf</tissue>
    </source>
</reference>
<evidence type="ECO:0000259" key="13">
    <source>
        <dbReference type="Pfam" id="PF11715"/>
    </source>
</evidence>
<keyword evidence="6" id="KW-0132">Cell division</keyword>
<evidence type="ECO:0000256" key="5">
    <source>
        <dbReference type="ARBA" id="ARBA00022490"/>
    </source>
</evidence>
<accession>A0A498JSQ5</accession>
<evidence type="ECO:0000256" key="9">
    <source>
        <dbReference type="ARBA" id="ARBA00023054"/>
    </source>
</evidence>
<feature type="domain" description="NUP160 middle TPR" evidence="16">
    <location>
        <begin position="721"/>
        <end position="902"/>
    </location>
</feature>
<dbReference type="InterPro" id="IPR021717">
    <property type="entry name" value="Nucleoporin_Nup160"/>
</dbReference>
<keyword evidence="18" id="KW-1185">Reference proteome</keyword>
<evidence type="ECO:0000256" key="8">
    <source>
        <dbReference type="ARBA" id="ARBA00022776"/>
    </source>
</evidence>
<gene>
    <name evidence="17" type="ORF">DVH24_010302</name>
</gene>
<evidence type="ECO:0000256" key="6">
    <source>
        <dbReference type="ARBA" id="ARBA00022618"/>
    </source>
</evidence>
<feature type="domain" description="NUP160 helical" evidence="15">
    <location>
        <begin position="503"/>
        <end position="560"/>
    </location>
</feature>
<evidence type="ECO:0000313" key="18">
    <source>
        <dbReference type="Proteomes" id="UP000290289"/>
    </source>
</evidence>
<dbReference type="PANTHER" id="PTHR21286">
    <property type="entry name" value="NUCLEAR PORE COMPLEX PROTEIN NUP160"/>
    <property type="match status" value="1"/>
</dbReference>
<keyword evidence="7" id="KW-0493">Microtubule</keyword>
<feature type="domain" description="HAUS augmin-like complex subunit 3 N-terminal" evidence="14">
    <location>
        <begin position="54"/>
        <end position="209"/>
    </location>
</feature>
<evidence type="ECO:0000256" key="3">
    <source>
        <dbReference type="ARBA" id="ARBA00009645"/>
    </source>
</evidence>
<dbReference type="Proteomes" id="UP000290289">
    <property type="component" value="Chromosome 5"/>
</dbReference>
<dbReference type="PANTHER" id="PTHR21286:SF0">
    <property type="entry name" value="NUCLEAR PORE COMPLEX PROTEIN NUP160"/>
    <property type="match status" value="1"/>
</dbReference>
<feature type="domain" description="NUP160 helical" evidence="15">
    <location>
        <begin position="561"/>
        <end position="604"/>
    </location>
</feature>
<evidence type="ECO:0000256" key="10">
    <source>
        <dbReference type="ARBA" id="ARBA00023212"/>
    </source>
</evidence>
<evidence type="ECO:0000256" key="12">
    <source>
        <dbReference type="ARBA" id="ARBA00023306"/>
    </source>
</evidence>
<keyword evidence="12" id="KW-0131">Cell cycle</keyword>
<keyword evidence="11" id="KW-0539">Nucleus</keyword>
<evidence type="ECO:0000256" key="11">
    <source>
        <dbReference type="ARBA" id="ARBA00023242"/>
    </source>
</evidence>
<evidence type="ECO:0000259" key="16">
    <source>
        <dbReference type="Pfam" id="PF23354"/>
    </source>
</evidence>
<keyword evidence="5" id="KW-0963">Cytoplasm</keyword>
<dbReference type="EMBL" id="RDQH01000331">
    <property type="protein sequence ID" value="RXH97977.1"/>
    <property type="molecule type" value="Genomic_DNA"/>
</dbReference>
<protein>
    <submittedName>
        <fullName evidence="17">Uncharacterized protein</fullName>
    </submittedName>
</protein>
<dbReference type="GO" id="GO:0051301">
    <property type="term" value="P:cell division"/>
    <property type="evidence" value="ECO:0007669"/>
    <property type="project" value="UniProtKB-KW"/>
</dbReference>
<proteinExistence type="inferred from homology"/>
<name>A0A498JSQ5_MALDO</name>
<dbReference type="STRING" id="3750.A0A498JSQ5"/>
<sequence length="1242" mass="139651">MSGATLCTLLGELGYEQFVQEGKLLQGEDLDFAYDSISAFASRRFWQPRRDSKISGRRARVAATSTVNGHLTTIDDSLSARNLQMNAVLGRMASTAQELAHYHSGDGDGIYLAYSDFRPYLIGDSSCMKELNLWFAKQLETVIKRKMKALLSDMNRVLFRLVVEEGKSKCSWVSLEDISNIIVRELPSFGTSERQWVEAQVENAKQQAILMAHKSQVSSDETHIHLDLHSLRLFRVFVGSWLNSKTRTYCKFINHLLNQLARQQFLKMACQLEKKNMLGAYSLLEVIESEGRCLALIQAASDVQEQGVDDQDHFLHGVRDLLNAQVGLSTYVSAPGIVQQISSLHSDLMTLQSDLENSLPEDRNRSVNELLLLPGVHHNIALRSTLLDYNRHWSDSDFHSLTADMLKKEILSLIEHEGVSDNSTSIFCCWKKFCSRYFQNWCKSNALCGLLLDSYRGTFGLIRKNSVSLFRCSENIERLINGISGTSDDLIYLVTIEAGLILQLEVLVKMLRCVVNVSQQLGKTASAIFYESLVSAPLVISAEEITHRLLKNLESGYSSTATSQVAKVMYESAFDILLFLSYVVSISGQIQMLHDDVSKIQLDLIPRIEKIISEWLLIHFCATTPSESAEIEDFSSQLSVLHIDRNMGRRSRTEKLGKCEFTLAFLFLPSIRTSSGHQVCISLRSIPDVKDISISMRDFVSWIIWGHTAESFTFLKRATDLALILLRHGQASSGKGTSQALRSLLQEPGSPNLGFTGDISASSWRLHYYQWAMQIFEQYNISEGACQFALAALEEVEEASVKDELNGQDSVNESVSTIKGRLWANVFKFTLDHNLYCDAYSAVISNPDEESKYICLRRLIIVLYERGAIKILCGGKLPFVGLTKKVEYELARKADCSAASNNAHPQTGKSYIDIEKIEDEFMLTSAEYLLSLANIKPASSVPNTIAGVLFSDESRRGRCGFCFKLRDFRLSNKMDGHTLNSTLKLSISCIPPLNIVDRRNPRMDHPVAEEPGKIRLYADTFIPNLQLESKSRQSVRGRAIGPKPDHTIPGLCWELAQLQDTYILQACKASVLKMACQLEKKNMLGSYSLLKVIESEGRCPALIQATSDVYAQVGLSTYVSAPGILQQISSLHSDLMTLQSDLENSRPEDRNSCVNEFNCYLRLRQPHNLVLTARPLMKELDEMEKINAKLSAAVEDVTLEHRKKNEEIELQRGAFVEFFCNPDRLRSQVWELTTRVRALQVS</sequence>
<dbReference type="Pfam" id="PF17238">
    <property type="entry name" value="NUP160_helical_2"/>
    <property type="match status" value="2"/>
</dbReference>
<dbReference type="Pfam" id="PF23354">
    <property type="entry name" value="TPR_NUP160_120_M"/>
    <property type="match status" value="1"/>
</dbReference>
<dbReference type="GO" id="GO:0005643">
    <property type="term" value="C:nuclear pore"/>
    <property type="evidence" value="ECO:0007669"/>
    <property type="project" value="UniProtKB-ARBA"/>
</dbReference>
<evidence type="ECO:0000259" key="14">
    <source>
        <dbReference type="Pfam" id="PF14932"/>
    </source>
</evidence>
<keyword evidence="8" id="KW-0498">Mitosis</keyword>
<evidence type="ECO:0000256" key="1">
    <source>
        <dbReference type="ARBA" id="ARBA00004123"/>
    </source>
</evidence>
<dbReference type="GO" id="GO:0005874">
    <property type="term" value="C:microtubule"/>
    <property type="evidence" value="ECO:0007669"/>
    <property type="project" value="UniProtKB-KW"/>
</dbReference>
<dbReference type="Pfam" id="PF14932">
    <property type="entry name" value="HAUS-augmin3"/>
    <property type="match status" value="1"/>
</dbReference>
<dbReference type="InterPro" id="IPR035192">
    <property type="entry name" value="NUP160_hel_plant"/>
</dbReference>
<dbReference type="InterPro" id="IPR032733">
    <property type="entry name" value="HAUS3_N"/>
</dbReference>
<evidence type="ECO:0000259" key="15">
    <source>
        <dbReference type="Pfam" id="PF17238"/>
    </source>
</evidence>
<comment type="similarity">
    <text evidence="3">Belongs to the HAUS3 family.</text>
</comment>
<evidence type="ECO:0000313" key="17">
    <source>
        <dbReference type="EMBL" id="RXH97977.1"/>
    </source>
</evidence>